<name>A0A9D5YYT7_9CELL</name>
<accession>A0A9D5YYT7</accession>
<evidence type="ECO:0000313" key="2">
    <source>
        <dbReference type="EMBL" id="MBE7699851.1"/>
    </source>
</evidence>
<sequence>MELVSGLIFLYYTVVAAVAVLVIWALVLTIRLLRSVLAERGAREVAARVSAPARGPLDEQPLDR</sequence>
<dbReference type="EMBL" id="JACSPN010000005">
    <property type="protein sequence ID" value="MBE7699851.1"/>
    <property type="molecule type" value="Genomic_DNA"/>
</dbReference>
<dbReference type="Proteomes" id="UP000822993">
    <property type="component" value="Unassembled WGS sequence"/>
</dbReference>
<comment type="caution">
    <text evidence="2">The sequence shown here is derived from an EMBL/GenBank/DDBJ whole genome shotgun (WGS) entry which is preliminary data.</text>
</comment>
<protein>
    <recommendedName>
        <fullName evidence="4">CcmD family protein</fullName>
    </recommendedName>
</protein>
<dbReference type="RefSeq" id="WP_193719137.1">
    <property type="nucleotide sequence ID" value="NZ_JACSPN010000005.1"/>
</dbReference>
<dbReference type="AlphaFoldDB" id="A0A9D5YYT7"/>
<keyword evidence="1" id="KW-1133">Transmembrane helix</keyword>
<evidence type="ECO:0000313" key="3">
    <source>
        <dbReference type="Proteomes" id="UP000822993"/>
    </source>
</evidence>
<keyword evidence="3" id="KW-1185">Reference proteome</keyword>
<gene>
    <name evidence="2" type="ORF">H9623_05940</name>
</gene>
<keyword evidence="1" id="KW-0812">Transmembrane</keyword>
<evidence type="ECO:0008006" key="4">
    <source>
        <dbReference type="Google" id="ProtNLM"/>
    </source>
</evidence>
<evidence type="ECO:0000256" key="1">
    <source>
        <dbReference type="SAM" id="Phobius"/>
    </source>
</evidence>
<proteinExistence type="predicted"/>
<keyword evidence="1" id="KW-0472">Membrane</keyword>
<reference evidence="2 3" key="1">
    <citation type="submission" date="2020-08" db="EMBL/GenBank/DDBJ databases">
        <title>A Genomic Blueprint of the Chicken Gut Microbiome.</title>
        <authorList>
            <person name="Gilroy R."/>
            <person name="Ravi A."/>
            <person name="Getino M."/>
            <person name="Pursley I."/>
            <person name="Horton D.L."/>
            <person name="Alikhan N.-F."/>
            <person name="Baker D."/>
            <person name="Gharbi K."/>
            <person name="Hall N."/>
            <person name="Watson M."/>
            <person name="Adriaenssens E.M."/>
            <person name="Foster-Nyarko E."/>
            <person name="Jarju S."/>
            <person name="Secka A."/>
            <person name="Antonio M."/>
            <person name="Oren A."/>
            <person name="Chaudhuri R."/>
            <person name="La Ragione R.M."/>
            <person name="Hildebrand F."/>
            <person name="Pallen M.J."/>
        </authorList>
    </citation>
    <scope>NUCLEOTIDE SEQUENCE [LARGE SCALE GENOMIC DNA]</scope>
    <source>
        <strain evidence="2 3">Sa1BUA8</strain>
    </source>
</reference>
<feature type="transmembrane region" description="Helical" evidence="1">
    <location>
        <begin position="6"/>
        <end position="33"/>
    </location>
</feature>
<organism evidence="2 3">
    <name type="scientific">Oerskovia douganii</name>
    <dbReference type="NCBI Taxonomy" id="2762210"/>
    <lineage>
        <taxon>Bacteria</taxon>
        <taxon>Bacillati</taxon>
        <taxon>Actinomycetota</taxon>
        <taxon>Actinomycetes</taxon>
        <taxon>Micrococcales</taxon>
        <taxon>Cellulomonadaceae</taxon>
        <taxon>Oerskovia</taxon>
    </lineage>
</organism>